<evidence type="ECO:0008006" key="3">
    <source>
        <dbReference type="Google" id="ProtNLM"/>
    </source>
</evidence>
<accession>A0A645G6G8</accession>
<dbReference type="InterPro" id="IPR009057">
    <property type="entry name" value="Homeodomain-like_sf"/>
</dbReference>
<reference evidence="2" key="1">
    <citation type="submission" date="2019-08" db="EMBL/GenBank/DDBJ databases">
        <authorList>
            <person name="Kucharzyk K."/>
            <person name="Murdoch R.W."/>
            <person name="Higgins S."/>
            <person name="Loffler F."/>
        </authorList>
    </citation>
    <scope>NUCLEOTIDE SEQUENCE</scope>
</reference>
<dbReference type="InterPro" id="IPR002514">
    <property type="entry name" value="Transposase_8"/>
</dbReference>
<sequence>MEMKKKIYTAEFKQRAVELYKRSDTTYSAIARELGVDPGSLAAWVKATEGSPVGEENIFQMKENLRHLQKENARLKEENEILLKASAFFASKSL</sequence>
<gene>
    <name evidence="2" type="ORF">SDC9_169880</name>
</gene>
<dbReference type="GO" id="GO:0003677">
    <property type="term" value="F:DNA binding"/>
    <property type="evidence" value="ECO:0007669"/>
    <property type="project" value="InterPro"/>
</dbReference>
<comment type="caution">
    <text evidence="2">The sequence shown here is derived from an EMBL/GenBank/DDBJ whole genome shotgun (WGS) entry which is preliminary data.</text>
</comment>
<proteinExistence type="predicted"/>
<dbReference type="GO" id="GO:0006313">
    <property type="term" value="P:DNA transposition"/>
    <property type="evidence" value="ECO:0007669"/>
    <property type="project" value="InterPro"/>
</dbReference>
<dbReference type="Pfam" id="PF01527">
    <property type="entry name" value="HTH_Tnp_1"/>
    <property type="match status" value="1"/>
</dbReference>
<protein>
    <recommendedName>
        <fullName evidence="3">Transposase</fullName>
    </recommendedName>
</protein>
<evidence type="ECO:0000313" key="2">
    <source>
        <dbReference type="EMBL" id="MPN22497.1"/>
    </source>
</evidence>
<keyword evidence="1" id="KW-0175">Coiled coil</keyword>
<dbReference type="AlphaFoldDB" id="A0A645G6G8"/>
<dbReference type="EMBL" id="VSSQ01070736">
    <property type="protein sequence ID" value="MPN22497.1"/>
    <property type="molecule type" value="Genomic_DNA"/>
</dbReference>
<feature type="coiled-coil region" evidence="1">
    <location>
        <begin position="58"/>
        <end position="85"/>
    </location>
</feature>
<dbReference type="GO" id="GO:0004803">
    <property type="term" value="F:transposase activity"/>
    <property type="evidence" value="ECO:0007669"/>
    <property type="project" value="InterPro"/>
</dbReference>
<dbReference type="Gene3D" id="1.10.10.60">
    <property type="entry name" value="Homeodomain-like"/>
    <property type="match status" value="1"/>
</dbReference>
<name>A0A645G6G8_9ZZZZ</name>
<dbReference type="SUPFAM" id="SSF46689">
    <property type="entry name" value="Homeodomain-like"/>
    <property type="match status" value="1"/>
</dbReference>
<organism evidence="2">
    <name type="scientific">bioreactor metagenome</name>
    <dbReference type="NCBI Taxonomy" id="1076179"/>
    <lineage>
        <taxon>unclassified sequences</taxon>
        <taxon>metagenomes</taxon>
        <taxon>ecological metagenomes</taxon>
    </lineage>
</organism>
<evidence type="ECO:0000256" key="1">
    <source>
        <dbReference type="SAM" id="Coils"/>
    </source>
</evidence>